<feature type="domain" description="GIY-YIG" evidence="2">
    <location>
        <begin position="1"/>
        <end position="77"/>
    </location>
</feature>
<dbReference type="Gene3D" id="3.40.1440.10">
    <property type="entry name" value="GIY-YIG endonuclease"/>
    <property type="match status" value="1"/>
</dbReference>
<dbReference type="PANTHER" id="PTHR34477:SF5">
    <property type="entry name" value="BSL5627 PROTEIN"/>
    <property type="match status" value="1"/>
</dbReference>
<evidence type="ECO:0000259" key="2">
    <source>
        <dbReference type="PROSITE" id="PS50164"/>
    </source>
</evidence>
<dbReference type="AlphaFoldDB" id="A0A1T3DKK9"/>
<dbReference type="EMBL" id="CP014339">
    <property type="protein sequence ID" value="AQX50916.1"/>
    <property type="molecule type" value="Genomic_DNA"/>
</dbReference>
<dbReference type="Pfam" id="PF01541">
    <property type="entry name" value="GIY-YIG"/>
    <property type="match status" value="1"/>
</dbReference>
<reference evidence="4" key="2">
    <citation type="submission" date="2016-06" db="EMBL/GenBank/DDBJ databases">
        <authorList>
            <person name="Nicholson A.C."/>
        </authorList>
    </citation>
    <scope>NUCLEOTIDE SEQUENCE [LARGE SCALE GENOMIC DNA]</scope>
    <source>
        <strain evidence="4">E6809</strain>
    </source>
</reference>
<dbReference type="InterPro" id="IPR050190">
    <property type="entry name" value="UPF0213_domain"/>
</dbReference>
<dbReference type="PANTHER" id="PTHR34477">
    <property type="entry name" value="UPF0213 PROTEIN YHBQ"/>
    <property type="match status" value="1"/>
</dbReference>
<dbReference type="CDD" id="cd10449">
    <property type="entry name" value="GIY-YIG_SLX1_like"/>
    <property type="match status" value="1"/>
</dbReference>
<dbReference type="SUPFAM" id="SSF82771">
    <property type="entry name" value="GIY-YIG endonuclease"/>
    <property type="match status" value="1"/>
</dbReference>
<organism evidence="4">
    <name type="scientific">Elizabethkingia anophelis</name>
    <dbReference type="NCBI Taxonomy" id="1117645"/>
    <lineage>
        <taxon>Bacteria</taxon>
        <taxon>Pseudomonadati</taxon>
        <taxon>Bacteroidota</taxon>
        <taxon>Flavobacteriia</taxon>
        <taxon>Flavobacteriales</taxon>
        <taxon>Weeksellaceae</taxon>
        <taxon>Elizabethkingia</taxon>
    </lineage>
</organism>
<evidence type="ECO:0000313" key="4">
    <source>
        <dbReference type="EMBL" id="OPB49478.1"/>
    </source>
</evidence>
<reference evidence="3 5" key="1">
    <citation type="submission" date="2016-02" db="EMBL/GenBank/DDBJ databases">
        <authorList>
            <person name="Nicholson A.C."/>
            <person name="Humrighouse B.W."/>
            <person name="Loparev V."/>
            <person name="Emery B."/>
            <person name="Graziano J."/>
            <person name="McQuiston J.R."/>
        </authorList>
    </citation>
    <scope>NUCLEOTIDE SEQUENCE [LARGE SCALE GENOMIC DNA]</scope>
    <source>
        <strain evidence="3 5">E6809</strain>
    </source>
</reference>
<protein>
    <submittedName>
        <fullName evidence="4">Excinuclease ABC subunit C</fullName>
    </submittedName>
</protein>
<dbReference type="PROSITE" id="PS50164">
    <property type="entry name" value="GIY_YIG"/>
    <property type="match status" value="1"/>
</dbReference>
<dbReference type="EMBL" id="MAHS01000009">
    <property type="protein sequence ID" value="OPB49478.1"/>
    <property type="molecule type" value="Genomic_DNA"/>
</dbReference>
<gene>
    <name evidence="3" type="ORF">AYC66_09575</name>
    <name evidence="4" type="ORF">BAY09_01710</name>
</gene>
<dbReference type="InterPro" id="IPR000305">
    <property type="entry name" value="GIY-YIG_endonuc"/>
</dbReference>
<sequence length="84" mass="9971">MCFCYILYSSTLNQFYIGHCSEELNERLRKHLSNHKGFTSRAKDWIIVYSEAFNDKSSAYKREREIKAWKSKKKIEQLIKSSTG</sequence>
<accession>A0A1T3DKK9</accession>
<evidence type="ECO:0000313" key="3">
    <source>
        <dbReference type="EMBL" id="AQX50916.1"/>
    </source>
</evidence>
<dbReference type="InterPro" id="IPR035901">
    <property type="entry name" value="GIY-YIG_endonuc_sf"/>
</dbReference>
<name>A0A1T3DKK9_9FLAO</name>
<dbReference type="Proteomes" id="UP000189738">
    <property type="component" value="Chromosome"/>
</dbReference>
<evidence type="ECO:0000313" key="5">
    <source>
        <dbReference type="Proteomes" id="UP000189738"/>
    </source>
</evidence>
<evidence type="ECO:0000256" key="1">
    <source>
        <dbReference type="ARBA" id="ARBA00007435"/>
    </source>
</evidence>
<comment type="similarity">
    <text evidence="1">Belongs to the UPF0213 family.</text>
</comment>
<dbReference type="RefSeq" id="WP_078412688.1">
    <property type="nucleotide sequence ID" value="NZ_BQKS01000012.1"/>
</dbReference>
<proteinExistence type="inferred from homology"/>